<accession>A0A8T0PMW5</accession>
<name>A0A8T0PMW5_PANVG</name>
<proteinExistence type="inferred from homology"/>
<evidence type="ECO:0000259" key="4">
    <source>
        <dbReference type="PROSITE" id="PS01031"/>
    </source>
</evidence>
<sequence>MSTMTSYTLLSQPAPLRKISSTPLQARKLAATPAVALPLVRRKLSPLSVCHAAYTYDVPPFALVHPKFPEFSPPKNNWKITEDADRINLWFKVDETNKNDLEVATKGNLLLIRYKGKTDDTAAPASKLDVRLLLPSAYENPEKVEAELTFGSLLVTVTKPKLEPKLITIGLADQA</sequence>
<dbReference type="CDD" id="cd00298">
    <property type="entry name" value="ACD_sHsps_p23-like"/>
    <property type="match status" value="1"/>
</dbReference>
<dbReference type="OrthoDB" id="674236at2759"/>
<evidence type="ECO:0000256" key="1">
    <source>
        <dbReference type="ARBA" id="ARBA00023016"/>
    </source>
</evidence>
<evidence type="ECO:0000313" key="5">
    <source>
        <dbReference type="EMBL" id="KAG2562258.1"/>
    </source>
</evidence>
<dbReference type="Proteomes" id="UP000823388">
    <property type="component" value="Chromosome 8K"/>
</dbReference>
<dbReference type="AlphaFoldDB" id="A0A8T0PMW5"/>
<feature type="domain" description="SHSP" evidence="4">
    <location>
        <begin position="66"/>
        <end position="172"/>
    </location>
</feature>
<dbReference type="Pfam" id="PF00011">
    <property type="entry name" value="HSP20"/>
    <property type="match status" value="1"/>
</dbReference>
<evidence type="ECO:0000313" key="6">
    <source>
        <dbReference type="Proteomes" id="UP000823388"/>
    </source>
</evidence>
<dbReference type="PROSITE" id="PS01031">
    <property type="entry name" value="SHSP"/>
    <property type="match status" value="1"/>
</dbReference>
<evidence type="ECO:0000256" key="3">
    <source>
        <dbReference type="RuleBase" id="RU003616"/>
    </source>
</evidence>
<protein>
    <recommendedName>
        <fullName evidence="4">SHSP domain-containing protein</fullName>
    </recommendedName>
</protein>
<dbReference type="InterPro" id="IPR044587">
    <property type="entry name" value="HSP21-like"/>
</dbReference>
<dbReference type="EMBL" id="CM029051">
    <property type="protein sequence ID" value="KAG2562258.1"/>
    <property type="molecule type" value="Genomic_DNA"/>
</dbReference>
<dbReference type="GO" id="GO:0009408">
    <property type="term" value="P:response to heat"/>
    <property type="evidence" value="ECO:0007669"/>
    <property type="project" value="InterPro"/>
</dbReference>
<dbReference type="InterPro" id="IPR002068">
    <property type="entry name" value="A-crystallin/Hsp20_dom"/>
</dbReference>
<dbReference type="SUPFAM" id="SSF49764">
    <property type="entry name" value="HSP20-like chaperones"/>
    <property type="match status" value="1"/>
</dbReference>
<dbReference type="PANTHER" id="PTHR46733">
    <property type="entry name" value="26.5 KDA HEAT SHOCK PROTEIN, MITOCHONDRIAL"/>
    <property type="match status" value="1"/>
</dbReference>
<dbReference type="InterPro" id="IPR008978">
    <property type="entry name" value="HSP20-like_chaperone"/>
</dbReference>
<dbReference type="Gene3D" id="2.60.40.790">
    <property type="match status" value="1"/>
</dbReference>
<keyword evidence="1" id="KW-0346">Stress response</keyword>
<keyword evidence="6" id="KW-1185">Reference proteome</keyword>
<reference evidence="5" key="1">
    <citation type="submission" date="2020-05" db="EMBL/GenBank/DDBJ databases">
        <title>WGS assembly of Panicum virgatum.</title>
        <authorList>
            <person name="Lovell J.T."/>
            <person name="Jenkins J."/>
            <person name="Shu S."/>
            <person name="Juenger T.E."/>
            <person name="Schmutz J."/>
        </authorList>
    </citation>
    <scope>NUCLEOTIDE SEQUENCE</scope>
    <source>
        <strain evidence="5">AP13</strain>
    </source>
</reference>
<organism evidence="5 6">
    <name type="scientific">Panicum virgatum</name>
    <name type="common">Blackwell switchgrass</name>
    <dbReference type="NCBI Taxonomy" id="38727"/>
    <lineage>
        <taxon>Eukaryota</taxon>
        <taxon>Viridiplantae</taxon>
        <taxon>Streptophyta</taxon>
        <taxon>Embryophyta</taxon>
        <taxon>Tracheophyta</taxon>
        <taxon>Spermatophyta</taxon>
        <taxon>Magnoliopsida</taxon>
        <taxon>Liliopsida</taxon>
        <taxon>Poales</taxon>
        <taxon>Poaceae</taxon>
        <taxon>PACMAD clade</taxon>
        <taxon>Panicoideae</taxon>
        <taxon>Panicodae</taxon>
        <taxon>Paniceae</taxon>
        <taxon>Panicinae</taxon>
        <taxon>Panicum</taxon>
        <taxon>Panicum sect. Hiantes</taxon>
    </lineage>
</organism>
<comment type="similarity">
    <text evidence="2 3">Belongs to the small heat shock protein (HSP20) family.</text>
</comment>
<dbReference type="PANTHER" id="PTHR46733:SF9">
    <property type="entry name" value="OS09G0345500 PROTEIN"/>
    <property type="match status" value="1"/>
</dbReference>
<gene>
    <name evidence="5" type="ORF">PVAP13_8KG212300</name>
</gene>
<comment type="caution">
    <text evidence="5">The sequence shown here is derived from an EMBL/GenBank/DDBJ whole genome shotgun (WGS) entry which is preliminary data.</text>
</comment>
<evidence type="ECO:0000256" key="2">
    <source>
        <dbReference type="PROSITE-ProRule" id="PRU00285"/>
    </source>
</evidence>